<dbReference type="Pfam" id="PF17975">
    <property type="entry name" value="RNR_Alpha"/>
    <property type="match status" value="1"/>
</dbReference>
<dbReference type="GO" id="GO:0008998">
    <property type="term" value="F:ribonucleoside-triphosphate reductase (thioredoxin) activity"/>
    <property type="evidence" value="ECO:0007669"/>
    <property type="project" value="UniProtKB-EC"/>
</dbReference>
<dbReference type="OrthoDB" id="14890at2759"/>
<dbReference type="GO" id="GO:0006260">
    <property type="term" value="P:DNA replication"/>
    <property type="evidence" value="ECO:0007669"/>
    <property type="project" value="UniProtKB-KW"/>
</dbReference>
<dbReference type="GO" id="GO:0004748">
    <property type="term" value="F:ribonucleoside-diphosphate reductase activity, thioredoxin disulfide as acceptor"/>
    <property type="evidence" value="ECO:0007669"/>
    <property type="project" value="TreeGrafter"/>
</dbReference>
<evidence type="ECO:0000256" key="7">
    <source>
        <dbReference type="ARBA" id="ARBA00023157"/>
    </source>
</evidence>
<dbReference type="Pfam" id="PF21995">
    <property type="entry name" value="RNR-II_ins_dom"/>
    <property type="match status" value="1"/>
</dbReference>
<keyword evidence="7" id="KW-1015">Disulfide bond</keyword>
<accession>W4GZS7</accession>
<dbReference type="PANTHER" id="PTHR43371:SF1">
    <property type="entry name" value="RIBONUCLEOSIDE-DIPHOSPHATE REDUCTASE"/>
    <property type="match status" value="1"/>
</dbReference>
<evidence type="ECO:0000256" key="4">
    <source>
        <dbReference type="ARBA" id="ARBA00022628"/>
    </source>
</evidence>
<protein>
    <recommendedName>
        <fullName evidence="3">ribonucleoside-triphosphate reductase (thioredoxin)</fullName>
        <ecNumber evidence="3">1.17.4.2</ecNumber>
    </recommendedName>
</protein>
<feature type="domain" description="Ribonucleotide reductase alpha-helical" evidence="12">
    <location>
        <begin position="128"/>
        <end position="225"/>
    </location>
</feature>
<keyword evidence="4" id="KW-0846">Cobalamin</keyword>
<dbReference type="InterPro" id="IPR050862">
    <property type="entry name" value="RdRp_reductase_class-2"/>
</dbReference>
<dbReference type="RefSeq" id="XP_009826115.1">
    <property type="nucleotide sequence ID" value="XM_009827813.1"/>
</dbReference>
<evidence type="ECO:0000259" key="12">
    <source>
        <dbReference type="Pfam" id="PF17975"/>
    </source>
</evidence>
<evidence type="ECO:0000259" key="13">
    <source>
        <dbReference type="Pfam" id="PF21995"/>
    </source>
</evidence>
<dbReference type="STRING" id="112090.W4GZS7"/>
<dbReference type="SUPFAM" id="SSF51998">
    <property type="entry name" value="PFL-like glycyl radical enzymes"/>
    <property type="match status" value="1"/>
</dbReference>
<evidence type="ECO:0000256" key="6">
    <source>
        <dbReference type="ARBA" id="ARBA00023002"/>
    </source>
</evidence>
<evidence type="ECO:0000256" key="11">
    <source>
        <dbReference type="SAM" id="MobiDB-lite"/>
    </source>
</evidence>
<keyword evidence="5" id="KW-0235">DNA replication</keyword>
<organism evidence="14">
    <name type="scientific">Aphanomyces astaci</name>
    <name type="common">Crayfish plague agent</name>
    <dbReference type="NCBI Taxonomy" id="112090"/>
    <lineage>
        <taxon>Eukaryota</taxon>
        <taxon>Sar</taxon>
        <taxon>Stramenopiles</taxon>
        <taxon>Oomycota</taxon>
        <taxon>Saprolegniomycetes</taxon>
        <taxon>Saprolegniales</taxon>
        <taxon>Verrucalvaceae</taxon>
        <taxon>Aphanomyces</taxon>
    </lineage>
</organism>
<evidence type="ECO:0000256" key="8">
    <source>
        <dbReference type="ARBA" id="ARBA00023284"/>
    </source>
</evidence>
<dbReference type="GO" id="GO:0031419">
    <property type="term" value="F:cobalamin binding"/>
    <property type="evidence" value="ECO:0007669"/>
    <property type="project" value="UniProtKB-KW"/>
</dbReference>
<comment type="cofactor">
    <cofactor evidence="1">
        <name>adenosylcob(III)alamin</name>
        <dbReference type="ChEBI" id="CHEBI:18408"/>
    </cofactor>
</comment>
<keyword evidence="6" id="KW-0560">Oxidoreductase</keyword>
<reference evidence="14" key="1">
    <citation type="submission" date="2013-12" db="EMBL/GenBank/DDBJ databases">
        <title>The Genome Sequence of Aphanomyces astaci APO3.</title>
        <authorList>
            <consortium name="The Broad Institute Genomics Platform"/>
            <person name="Russ C."/>
            <person name="Tyler B."/>
            <person name="van West P."/>
            <person name="Dieguez-Uribeondo J."/>
            <person name="Young S.K."/>
            <person name="Zeng Q."/>
            <person name="Gargeya S."/>
            <person name="Fitzgerald M."/>
            <person name="Abouelleil A."/>
            <person name="Alvarado L."/>
            <person name="Chapman S.B."/>
            <person name="Gainer-Dewar J."/>
            <person name="Goldberg J."/>
            <person name="Griggs A."/>
            <person name="Gujja S."/>
            <person name="Hansen M."/>
            <person name="Howarth C."/>
            <person name="Imamovic A."/>
            <person name="Ireland A."/>
            <person name="Larimer J."/>
            <person name="McCowan C."/>
            <person name="Murphy C."/>
            <person name="Pearson M."/>
            <person name="Poon T.W."/>
            <person name="Priest M."/>
            <person name="Roberts A."/>
            <person name="Saif S."/>
            <person name="Shea T."/>
            <person name="Sykes S."/>
            <person name="Wortman J."/>
            <person name="Nusbaum C."/>
            <person name="Birren B."/>
        </authorList>
    </citation>
    <scope>NUCLEOTIDE SEQUENCE [LARGE SCALE GENOMIC DNA]</scope>
    <source>
        <strain evidence="14">APO3</strain>
    </source>
</reference>
<evidence type="ECO:0000256" key="9">
    <source>
        <dbReference type="ARBA" id="ARBA00023285"/>
    </source>
</evidence>
<dbReference type="InterPro" id="IPR054158">
    <property type="entry name" value="RNR-II_ins_dom"/>
</dbReference>
<dbReference type="VEuPathDB" id="FungiDB:H257_03638"/>
<dbReference type="GeneID" id="20805634"/>
<evidence type="ECO:0000256" key="3">
    <source>
        <dbReference type="ARBA" id="ARBA00012275"/>
    </source>
</evidence>
<keyword evidence="9" id="KW-0170">Cobalt</keyword>
<gene>
    <name evidence="14" type="ORF">H257_03638</name>
</gene>
<evidence type="ECO:0000256" key="10">
    <source>
        <dbReference type="ARBA" id="ARBA00048987"/>
    </source>
</evidence>
<dbReference type="PANTHER" id="PTHR43371">
    <property type="entry name" value="VITAMIN B12-DEPENDENT RIBONUCLEOTIDE REDUCTASE"/>
    <property type="match status" value="1"/>
</dbReference>
<feature type="domain" description="B12-dependent ribonucleotide reductase insertion" evidence="13">
    <location>
        <begin position="294"/>
        <end position="357"/>
    </location>
</feature>
<sequence length="780" mass="87480">MIGHCNFCMFRVLRKASRHAAMATAALHRPYAIGHLSRAFPAVSVHQLRLNHTMMPPILSTPIDLESDSDDDDDEDVDGLSEDNSHGFANDFIPLFRNEATPKREKKFRLSNKYTPCHVHDYSTGMRRFVDSFKDVPPPFGFNGLGELVYMRTYSRDKADGTKEQWYETVERVVNGTYNMQKHWLEHRGLGWNGREAHRSAREMYRRIFAMKFLPPGRGLWAMGSPITEERKLYAALNNCAFVSTEDVDRRFSPAEPFCFLMDAAMLGVGVGFDTKGAGKIMVKGPKHGGTVEMVHIADSREGWVESLRMLLEAYFLHRPVPVFDYSQIRPAGMAIKGFGGISSGPDSLQAMHRTIMATLDPLVGRPMTVRGIVDIMNHIGVCVVSGNVRRTAEIAFGDAHDPAYVALKDYTQHPDRAAYGWTSNNSVFASLGMDYAPICKQIVQNGEPGFAWLQNMQEYSRMDGVPDHRDARAAGGNPCLEQTLESYELCCLVETFPANHASLDEYKETLRYAYLYAKTVTLGQTHWPITNRVMLRNRRIGCSMSGIAQFITQRGLHELKDWCMQGYDAIQAYDKTYSDFLAIPRSIKTTSIKPSGTVSLLAGATPGMHYPESRFYIRRVRLDRGSELLPALRAAGYHLEPAAEAPNETLVVSIPVDVGENVRTLSQLSAWEQLSLASFLQRYWADNQVSCTITFDPVLEGPQLEHALAYFQYQLKGVSLLPKVPLGAYAQMPYEEISEATYKSMVSALSPVSFREIKTRGGPVEVPDRFCDSSSCEIK</sequence>
<name>W4GZS7_APHAT</name>
<dbReference type="EC" id="1.17.4.2" evidence="3"/>
<evidence type="ECO:0000256" key="5">
    <source>
        <dbReference type="ARBA" id="ARBA00022705"/>
    </source>
</evidence>
<evidence type="ECO:0000256" key="1">
    <source>
        <dbReference type="ARBA" id="ARBA00001922"/>
    </source>
</evidence>
<evidence type="ECO:0000256" key="2">
    <source>
        <dbReference type="ARBA" id="ARBA00005654"/>
    </source>
</evidence>
<evidence type="ECO:0000313" key="14">
    <source>
        <dbReference type="EMBL" id="ETV84423.1"/>
    </source>
</evidence>
<dbReference type="InterPro" id="IPR040763">
    <property type="entry name" value="RNR_alpha_hel"/>
</dbReference>
<dbReference type="EMBL" id="KI913119">
    <property type="protein sequence ID" value="ETV84423.1"/>
    <property type="molecule type" value="Genomic_DNA"/>
</dbReference>
<feature type="compositionally biased region" description="Acidic residues" evidence="11">
    <location>
        <begin position="65"/>
        <end position="81"/>
    </location>
</feature>
<comment type="similarity">
    <text evidence="2">Belongs to the class II ribonucleoside-triphosphate reductase family.</text>
</comment>
<comment type="catalytic activity">
    <reaction evidence="10">
        <text>a 2'-deoxyribonucleoside 5'-triphosphate + [thioredoxin]-disulfide + H2O = a ribonucleoside 5'-triphosphate + [thioredoxin]-dithiol</text>
        <dbReference type="Rhea" id="RHEA:12701"/>
        <dbReference type="Rhea" id="RHEA-COMP:10698"/>
        <dbReference type="Rhea" id="RHEA-COMP:10700"/>
        <dbReference type="ChEBI" id="CHEBI:15377"/>
        <dbReference type="ChEBI" id="CHEBI:29950"/>
        <dbReference type="ChEBI" id="CHEBI:50058"/>
        <dbReference type="ChEBI" id="CHEBI:61557"/>
        <dbReference type="ChEBI" id="CHEBI:61560"/>
        <dbReference type="EC" id="1.17.4.2"/>
    </reaction>
</comment>
<feature type="region of interest" description="Disordered" evidence="11">
    <location>
        <begin position="61"/>
        <end position="85"/>
    </location>
</feature>
<proteinExistence type="inferred from homology"/>
<dbReference type="Gene3D" id="3.20.70.20">
    <property type="match status" value="3"/>
</dbReference>
<keyword evidence="8" id="KW-0676">Redox-active center</keyword>
<dbReference type="AlphaFoldDB" id="W4GZS7"/>